<protein>
    <submittedName>
        <fullName evidence="1">Uncharacterized protein</fullName>
    </submittedName>
</protein>
<reference evidence="1 2" key="1">
    <citation type="journal article" date="2019" name="Genome Biol. Evol.">
        <title>Insights into the evolution of the New World diploid cottons (Gossypium, subgenus Houzingenia) based on genome sequencing.</title>
        <authorList>
            <person name="Grover C.E."/>
            <person name="Arick M.A. 2nd"/>
            <person name="Thrash A."/>
            <person name="Conover J.L."/>
            <person name="Sanders W.S."/>
            <person name="Peterson D.G."/>
            <person name="Frelichowski J.E."/>
            <person name="Scheffler J.A."/>
            <person name="Scheffler B.E."/>
            <person name="Wendel J.F."/>
        </authorList>
    </citation>
    <scope>NUCLEOTIDE SEQUENCE [LARGE SCALE GENOMIC DNA]</scope>
    <source>
        <strain evidence="1">185</strain>
        <tissue evidence="1">Leaf</tissue>
    </source>
</reference>
<proteinExistence type="predicted"/>
<sequence length="42" mass="4902">MEGSMDDSEHSTHRVQWSFVGSLNWHMESHQLFLADGSEPIW</sequence>
<evidence type="ECO:0000313" key="1">
    <source>
        <dbReference type="EMBL" id="MBA0703174.1"/>
    </source>
</evidence>
<feature type="non-terminal residue" evidence="1">
    <location>
        <position position="42"/>
    </location>
</feature>
<dbReference type="AlphaFoldDB" id="A0A7J8YVM4"/>
<organism evidence="1 2">
    <name type="scientific">Gossypium aridum</name>
    <name type="common">American cotton</name>
    <name type="synonym">Erioxylum aridum</name>
    <dbReference type="NCBI Taxonomy" id="34290"/>
    <lineage>
        <taxon>Eukaryota</taxon>
        <taxon>Viridiplantae</taxon>
        <taxon>Streptophyta</taxon>
        <taxon>Embryophyta</taxon>
        <taxon>Tracheophyta</taxon>
        <taxon>Spermatophyta</taxon>
        <taxon>Magnoliopsida</taxon>
        <taxon>eudicotyledons</taxon>
        <taxon>Gunneridae</taxon>
        <taxon>Pentapetalae</taxon>
        <taxon>rosids</taxon>
        <taxon>malvids</taxon>
        <taxon>Malvales</taxon>
        <taxon>Malvaceae</taxon>
        <taxon>Malvoideae</taxon>
        <taxon>Gossypium</taxon>
    </lineage>
</organism>
<evidence type="ECO:0000313" key="2">
    <source>
        <dbReference type="Proteomes" id="UP000593577"/>
    </source>
</evidence>
<dbReference type="EMBL" id="JABFAA010357801">
    <property type="protein sequence ID" value="MBA0703174.1"/>
    <property type="molecule type" value="Genomic_DNA"/>
</dbReference>
<keyword evidence="2" id="KW-1185">Reference proteome</keyword>
<accession>A0A7J8YVM4</accession>
<comment type="caution">
    <text evidence="1">The sequence shown here is derived from an EMBL/GenBank/DDBJ whole genome shotgun (WGS) entry which is preliminary data.</text>
</comment>
<gene>
    <name evidence="1" type="ORF">Goari_022889</name>
</gene>
<dbReference type="Proteomes" id="UP000593577">
    <property type="component" value="Unassembled WGS sequence"/>
</dbReference>
<name>A0A7J8YVM4_GOSAI</name>